<keyword evidence="7" id="KW-1185">Reference proteome</keyword>
<dbReference type="SUPFAM" id="SSF49785">
    <property type="entry name" value="Galactose-binding domain-like"/>
    <property type="match status" value="2"/>
</dbReference>
<dbReference type="SUPFAM" id="SSF51445">
    <property type="entry name" value="(Trans)glycosidases"/>
    <property type="match status" value="1"/>
</dbReference>
<reference evidence="7" key="1">
    <citation type="journal article" date="2019" name="Int. J. Syst. Evol. Microbiol.">
        <title>The Global Catalogue of Microorganisms (GCM) 10K type strain sequencing project: providing services to taxonomists for standard genome sequencing and annotation.</title>
        <authorList>
            <consortium name="The Broad Institute Genomics Platform"/>
            <consortium name="The Broad Institute Genome Sequencing Center for Infectious Disease"/>
            <person name="Wu L."/>
            <person name="Ma J."/>
        </authorList>
    </citation>
    <scope>NUCLEOTIDE SEQUENCE [LARGE SCALE GENOMIC DNA]</scope>
    <source>
        <strain evidence="7">CCUG 55995</strain>
    </source>
</reference>
<organism evidence="6 7">
    <name type="scientific">Deinococcus hohokamensis</name>
    <dbReference type="NCBI Taxonomy" id="309883"/>
    <lineage>
        <taxon>Bacteria</taxon>
        <taxon>Thermotogati</taxon>
        <taxon>Deinococcota</taxon>
        <taxon>Deinococci</taxon>
        <taxon>Deinococcales</taxon>
        <taxon>Deinococcaceae</taxon>
        <taxon>Deinococcus</taxon>
    </lineage>
</organism>
<sequence length="781" mass="83781">MRLMVRSPLPAKPLTAVLTSLLISGCVAQTPPQTACTAPLAPTAPAPAGAYDPAVSEATYTHLLRPAAVRPSTAGHLQIVSQGCGRTLAAQNGTPIQLRGMSTHGLQWFPDIINDNAFKALRGDWGANVVRLAMYVGEEGYATHPEVKQQVIRGIDYAIANDLYVIVDWHVHNPGDPNAELYQKANPLAFFQEIAQKYPNDPHIIYELANEPNPGNPPGNPNDAAGWKAIKAYAEPIIRMLRSRGNQNLVIVGTPNWSQRPDLAADDPIADARTMYTVHFYTGTHQASNDEVTRSNVMSNARYALQRGAPIFVTEWGTSEASGNNGPFLQQADTWLDFLNANNVSWVNWSLTNKAETSAAFRPYELGKSEATSLDPGADHQWAVNELTESGEYVRSRIKGGSYRPIDRNAFSTTLWDFSDGTTQGWQINADSPVKTVGLGPAGGELRLTGLSGSDTSETNYWANVRLSADGWSGRPDLYGATTLSLDVFSPAPATVAIAALPQSAAHGWANPTRAVRVMPEHFVKQADGRYKATVQIATTDSPNFAAIAADPDPKGRTMTNMILFVGAQGTDTLSLDNLRVSGSRAVTEAPVDHAAPGTATLPSTFEDGTRQGWAWDAASGVKGTLSIAPVAGSRAITWQAAYPDVKPTDSWASAPRLVLGGINATRGANRYLTFDFYLNPERASQGALSLNLAFAPPSLGYWAQAEQSVNIDLTGLAGLPKTADGFYKVQAAFDLDRIAGGKVLAPDTVLRDITLVVADVQSNYAGQMALDNVQFRTTLP</sequence>
<feature type="signal peptide" evidence="3">
    <location>
        <begin position="1"/>
        <end position="28"/>
    </location>
</feature>
<dbReference type="RefSeq" id="WP_380063481.1">
    <property type="nucleotide sequence ID" value="NZ_JBHSEI010000017.1"/>
</dbReference>
<keyword evidence="3" id="KW-0732">Signal</keyword>
<evidence type="ECO:0000259" key="4">
    <source>
        <dbReference type="Pfam" id="PF00150"/>
    </source>
</evidence>
<dbReference type="PANTHER" id="PTHR34142">
    <property type="entry name" value="ENDO-BETA-1,4-GLUCANASE A"/>
    <property type="match status" value="1"/>
</dbReference>
<feature type="domain" description="Glycoside hydrolase family 5" evidence="4">
    <location>
        <begin position="91"/>
        <end position="354"/>
    </location>
</feature>
<dbReference type="EMBL" id="JBHSEI010000017">
    <property type="protein sequence ID" value="MFC4640501.1"/>
    <property type="molecule type" value="Genomic_DNA"/>
</dbReference>
<evidence type="ECO:0000313" key="7">
    <source>
        <dbReference type="Proteomes" id="UP001595952"/>
    </source>
</evidence>
<evidence type="ECO:0000256" key="2">
    <source>
        <dbReference type="ARBA" id="ARBA00023295"/>
    </source>
</evidence>
<dbReference type="InterPro" id="IPR017853">
    <property type="entry name" value="GH"/>
</dbReference>
<dbReference type="PROSITE" id="PS00659">
    <property type="entry name" value="GLYCOSYL_HYDROL_F5"/>
    <property type="match status" value="1"/>
</dbReference>
<dbReference type="Pfam" id="PF03424">
    <property type="entry name" value="CBM_17_28"/>
    <property type="match status" value="2"/>
</dbReference>
<dbReference type="Gene3D" id="2.60.120.260">
    <property type="entry name" value="Galactose-binding domain-like"/>
    <property type="match status" value="2"/>
</dbReference>
<dbReference type="Proteomes" id="UP001595952">
    <property type="component" value="Unassembled WGS sequence"/>
</dbReference>
<gene>
    <name evidence="6" type="ORF">ACFO0D_19410</name>
</gene>
<dbReference type="PROSITE" id="PS51257">
    <property type="entry name" value="PROKAR_LIPOPROTEIN"/>
    <property type="match status" value="1"/>
</dbReference>
<feature type="domain" description="Carbohydrate binding module family 17/28" evidence="5">
    <location>
        <begin position="414"/>
        <end position="581"/>
    </location>
</feature>
<evidence type="ECO:0000256" key="1">
    <source>
        <dbReference type="ARBA" id="ARBA00022801"/>
    </source>
</evidence>
<dbReference type="InterPro" id="IPR005086">
    <property type="entry name" value="CBM17/28"/>
</dbReference>
<feature type="domain" description="Carbohydrate binding module family 17/28" evidence="5">
    <location>
        <begin position="601"/>
        <end position="776"/>
    </location>
</feature>
<accession>A0ABV9IFV9</accession>
<dbReference type="Pfam" id="PF00150">
    <property type="entry name" value="Cellulase"/>
    <property type="match status" value="1"/>
</dbReference>
<dbReference type="InterPro" id="IPR018087">
    <property type="entry name" value="Glyco_hydro_5_CS"/>
</dbReference>
<dbReference type="PANTHER" id="PTHR34142:SF1">
    <property type="entry name" value="GLYCOSIDE HYDROLASE FAMILY 5 DOMAIN-CONTAINING PROTEIN"/>
    <property type="match status" value="1"/>
</dbReference>
<protein>
    <submittedName>
        <fullName evidence="6">Carbohydrate-binding domain-containing protein</fullName>
    </submittedName>
</protein>
<dbReference type="InterPro" id="IPR001547">
    <property type="entry name" value="Glyco_hydro_5"/>
</dbReference>
<evidence type="ECO:0000256" key="3">
    <source>
        <dbReference type="SAM" id="SignalP"/>
    </source>
</evidence>
<dbReference type="Gene3D" id="3.20.20.80">
    <property type="entry name" value="Glycosidases"/>
    <property type="match status" value="1"/>
</dbReference>
<proteinExistence type="predicted"/>
<evidence type="ECO:0000313" key="6">
    <source>
        <dbReference type="EMBL" id="MFC4640501.1"/>
    </source>
</evidence>
<evidence type="ECO:0000259" key="5">
    <source>
        <dbReference type="Pfam" id="PF03424"/>
    </source>
</evidence>
<keyword evidence="1" id="KW-0378">Hydrolase</keyword>
<keyword evidence="2" id="KW-0326">Glycosidase</keyword>
<dbReference type="InterPro" id="IPR008979">
    <property type="entry name" value="Galactose-bd-like_sf"/>
</dbReference>
<comment type="caution">
    <text evidence="6">The sequence shown here is derived from an EMBL/GenBank/DDBJ whole genome shotgun (WGS) entry which is preliminary data.</text>
</comment>
<name>A0ABV9IFV9_9DEIO</name>
<feature type="chain" id="PRO_5045259501" evidence="3">
    <location>
        <begin position="29"/>
        <end position="781"/>
    </location>
</feature>